<accession>A0A1I6HQ28</accession>
<sequence>MDEKEFAEYIPGIISTTGMDRHGHQIPEEELERWAEKIRSEGIPLTLHHDSDKLVGEWVTAEVISYGNFAALSGIAGVYGGNEDIAEDLNDGEFGGLSITAQDYLNTSEEDWQSVDETLSLSVDGSWSQFVYKMIEAEEIESRFEIQKSAAGLALFEIAVENIDKIVQSAILLHAYWKFQLKSGPSEEEEVEPPKIELPNGEMITLPDTTPPEIVEKLVEAGYPVTITPEQADKISQNTEKELNEAVKDDSK</sequence>
<dbReference type="RefSeq" id="WP_143103884.1">
    <property type="nucleotide sequence ID" value="NZ_FOYN01000004.1"/>
</dbReference>
<organism evidence="2 3">
    <name type="scientific">Halorubrum sodomense</name>
    <dbReference type="NCBI Taxonomy" id="35743"/>
    <lineage>
        <taxon>Archaea</taxon>
        <taxon>Methanobacteriati</taxon>
        <taxon>Methanobacteriota</taxon>
        <taxon>Stenosarchaea group</taxon>
        <taxon>Halobacteria</taxon>
        <taxon>Halobacteriales</taxon>
        <taxon>Haloferacaceae</taxon>
        <taxon>Halorubrum</taxon>
    </lineage>
</organism>
<feature type="region of interest" description="Disordered" evidence="1">
    <location>
        <begin position="229"/>
        <end position="252"/>
    </location>
</feature>
<dbReference type="OrthoDB" id="382164at2157"/>
<feature type="compositionally biased region" description="Basic and acidic residues" evidence="1">
    <location>
        <begin position="239"/>
        <end position="252"/>
    </location>
</feature>
<dbReference type="Proteomes" id="UP000198932">
    <property type="component" value="Unassembled WGS sequence"/>
</dbReference>
<evidence type="ECO:0000313" key="2">
    <source>
        <dbReference type="EMBL" id="SFR56484.1"/>
    </source>
</evidence>
<protein>
    <submittedName>
        <fullName evidence="2">Uncharacterized protein</fullName>
    </submittedName>
</protein>
<gene>
    <name evidence="2" type="ORF">SAMN04487937_2803</name>
</gene>
<proteinExistence type="predicted"/>
<keyword evidence="3" id="KW-1185">Reference proteome</keyword>
<reference evidence="3" key="1">
    <citation type="submission" date="2016-10" db="EMBL/GenBank/DDBJ databases">
        <authorList>
            <person name="Varghese N."/>
            <person name="Submissions S."/>
        </authorList>
    </citation>
    <scope>NUCLEOTIDE SEQUENCE [LARGE SCALE GENOMIC DNA]</scope>
    <source>
        <strain evidence="3">RD 26</strain>
    </source>
</reference>
<evidence type="ECO:0000256" key="1">
    <source>
        <dbReference type="SAM" id="MobiDB-lite"/>
    </source>
</evidence>
<dbReference type="EMBL" id="FOYN01000004">
    <property type="protein sequence ID" value="SFR56484.1"/>
    <property type="molecule type" value="Genomic_DNA"/>
</dbReference>
<name>A0A1I6HQ28_HALSD</name>
<dbReference type="STRING" id="35743.SAMN04487937_2803"/>
<evidence type="ECO:0000313" key="3">
    <source>
        <dbReference type="Proteomes" id="UP000198932"/>
    </source>
</evidence>
<dbReference type="AlphaFoldDB" id="A0A1I6HQ28"/>